<organism evidence="1">
    <name type="scientific">Phaeodactylum tricornutum</name>
    <name type="common">Diatom</name>
    <dbReference type="NCBI Taxonomy" id="2850"/>
    <lineage>
        <taxon>Eukaryota</taxon>
        <taxon>Sar</taxon>
        <taxon>Stramenopiles</taxon>
        <taxon>Ochrophyta</taxon>
        <taxon>Bacillariophyta</taxon>
        <taxon>Bacillariophyceae</taxon>
        <taxon>Bacillariophycidae</taxon>
        <taxon>Naviculales</taxon>
        <taxon>Phaeodactylaceae</taxon>
        <taxon>Phaeodactylum</taxon>
    </lineage>
</organism>
<evidence type="ECO:0008006" key="2">
    <source>
        <dbReference type="Google" id="ProtNLM"/>
    </source>
</evidence>
<proteinExistence type="predicted"/>
<dbReference type="Proteomes" id="UP000836788">
    <property type="component" value="Chromosome 3"/>
</dbReference>
<evidence type="ECO:0000313" key="1">
    <source>
        <dbReference type="EMBL" id="CAG9288094.1"/>
    </source>
</evidence>
<sequence>MNWRAASSASLRNAKQELVRLLFGARYTRVGRYEHRRLDYAVYCYTDLRTAFLQRAQVLHPDKLQCSHKHARGREASKKEFVALMEAWNRYDEIAKTVKGVGSSETSANFTMFGVGCSFSDNDDERLLREKIMDQACRGWFSSGPLGVGGCETDQTARKDLRVEHTISFITDDDFVEEVKENAFREHSVKPSSIRSMKHLVGKFYPGAINSK</sequence>
<protein>
    <recommendedName>
        <fullName evidence="2">J domain-containing protein</fullName>
    </recommendedName>
</protein>
<gene>
    <name evidence="1" type="ORF">PTTT1_LOCUS37527</name>
</gene>
<dbReference type="EMBL" id="OU594944">
    <property type="protein sequence ID" value="CAG9288094.1"/>
    <property type="molecule type" value="Genomic_DNA"/>
</dbReference>
<accession>A0A8J9TT65</accession>
<name>A0A8J9TT65_PHATR</name>
<reference evidence="1" key="1">
    <citation type="submission" date="2022-02" db="EMBL/GenBank/DDBJ databases">
        <authorList>
            <person name="Giguere J D."/>
        </authorList>
    </citation>
    <scope>NUCLEOTIDE SEQUENCE</scope>
    <source>
        <strain evidence="1">CCAP 1055/1</strain>
    </source>
</reference>
<dbReference type="AlphaFoldDB" id="A0A8J9TT65"/>